<dbReference type="Proteomes" id="UP000612282">
    <property type="component" value="Unassembled WGS sequence"/>
</dbReference>
<evidence type="ECO:0000313" key="3">
    <source>
        <dbReference type="EMBL" id="GID53964.1"/>
    </source>
</evidence>
<dbReference type="InterPro" id="IPR029046">
    <property type="entry name" value="LolA/LolB/LppX"/>
</dbReference>
<accession>A0ABQ3X622</accession>
<dbReference type="SUPFAM" id="SSF89392">
    <property type="entry name" value="Prokaryotic lipoproteins and lipoprotein localization factors"/>
    <property type="match status" value="1"/>
</dbReference>
<feature type="signal peptide" evidence="2">
    <location>
        <begin position="1"/>
        <end position="20"/>
    </location>
</feature>
<feature type="compositionally biased region" description="Low complexity" evidence="1">
    <location>
        <begin position="25"/>
        <end position="47"/>
    </location>
</feature>
<sequence>MRAPVLAVAAVIALAGCAEQGGTSPGTPTAPSAPATAAPSASSSAADPAATSDLAKATAALGTSSFRATVTAGTGFNLVAAIDAPNGKGSAELTATGTNTQLTVKSLLLGQDLYAQIPGVTKDNTWTHLDIARLPEGANVGLRPGQIDPVNTANLLGSTTDVRSTGSRSYAGTLDLTKAAGVAGIDKVTIDGYGPDARTVPFTAGLDDQGRLSVLTIQLPAVEGKQSAPIEALYTGYGEPVTAEQPPAAQVIEAPADVYQALGGA</sequence>
<keyword evidence="4" id="KW-1185">Reference proteome</keyword>
<protein>
    <recommendedName>
        <fullName evidence="5">Lipoprotein</fullName>
    </recommendedName>
</protein>
<keyword evidence="2" id="KW-0732">Signal</keyword>
<dbReference type="Gene3D" id="2.50.20.20">
    <property type="match status" value="1"/>
</dbReference>
<name>A0ABQ3X622_9ACTN</name>
<reference evidence="3 4" key="1">
    <citation type="submission" date="2021-01" db="EMBL/GenBank/DDBJ databases">
        <title>Whole genome shotgun sequence of Actinoplanes couchii NBRC 106145.</title>
        <authorList>
            <person name="Komaki H."/>
            <person name="Tamura T."/>
        </authorList>
    </citation>
    <scope>NUCLEOTIDE SEQUENCE [LARGE SCALE GENOMIC DNA]</scope>
    <source>
        <strain evidence="3 4">NBRC 106145</strain>
    </source>
</reference>
<gene>
    <name evidence="3" type="ORF">Aco03nite_023680</name>
</gene>
<comment type="caution">
    <text evidence="3">The sequence shown here is derived from an EMBL/GenBank/DDBJ whole genome shotgun (WGS) entry which is preliminary data.</text>
</comment>
<evidence type="ECO:0000256" key="1">
    <source>
        <dbReference type="SAM" id="MobiDB-lite"/>
    </source>
</evidence>
<dbReference type="RefSeq" id="WP_203795076.1">
    <property type="nucleotide sequence ID" value="NZ_BAAAQE010000088.1"/>
</dbReference>
<evidence type="ECO:0000256" key="2">
    <source>
        <dbReference type="SAM" id="SignalP"/>
    </source>
</evidence>
<evidence type="ECO:0008006" key="5">
    <source>
        <dbReference type="Google" id="ProtNLM"/>
    </source>
</evidence>
<dbReference type="EMBL" id="BOMG01000035">
    <property type="protein sequence ID" value="GID53964.1"/>
    <property type="molecule type" value="Genomic_DNA"/>
</dbReference>
<feature type="region of interest" description="Disordered" evidence="1">
    <location>
        <begin position="20"/>
        <end position="47"/>
    </location>
</feature>
<organism evidence="3 4">
    <name type="scientific">Actinoplanes couchii</name>
    <dbReference type="NCBI Taxonomy" id="403638"/>
    <lineage>
        <taxon>Bacteria</taxon>
        <taxon>Bacillati</taxon>
        <taxon>Actinomycetota</taxon>
        <taxon>Actinomycetes</taxon>
        <taxon>Micromonosporales</taxon>
        <taxon>Micromonosporaceae</taxon>
        <taxon>Actinoplanes</taxon>
    </lineage>
</organism>
<dbReference type="PROSITE" id="PS51257">
    <property type="entry name" value="PROKAR_LIPOPROTEIN"/>
    <property type="match status" value="1"/>
</dbReference>
<feature type="chain" id="PRO_5047324338" description="Lipoprotein" evidence="2">
    <location>
        <begin position="21"/>
        <end position="265"/>
    </location>
</feature>
<proteinExistence type="predicted"/>
<evidence type="ECO:0000313" key="4">
    <source>
        <dbReference type="Proteomes" id="UP000612282"/>
    </source>
</evidence>